<accession>A0A8H6TZA9</accession>
<organism evidence="2 3">
    <name type="scientific">Mycena venus</name>
    <dbReference type="NCBI Taxonomy" id="2733690"/>
    <lineage>
        <taxon>Eukaryota</taxon>
        <taxon>Fungi</taxon>
        <taxon>Dikarya</taxon>
        <taxon>Basidiomycota</taxon>
        <taxon>Agaricomycotina</taxon>
        <taxon>Agaricomycetes</taxon>
        <taxon>Agaricomycetidae</taxon>
        <taxon>Agaricales</taxon>
        <taxon>Marasmiineae</taxon>
        <taxon>Mycenaceae</taxon>
        <taxon>Mycena</taxon>
    </lineage>
</organism>
<feature type="compositionally biased region" description="Polar residues" evidence="1">
    <location>
        <begin position="89"/>
        <end position="99"/>
    </location>
</feature>
<name>A0A8H6TZA9_9AGAR</name>
<protein>
    <submittedName>
        <fullName evidence="2">Uncharacterized protein</fullName>
    </submittedName>
</protein>
<sequence>MLLPLCFFAATAMNTRKRFQSVHLLFTVSDTCSFAVRHRRCVDHRLPDDPHHPREAHYGAIGLTSTPTISAVTGVGPNAASDFSFGPEPSTTSAHETSS</sequence>
<reference evidence="2" key="1">
    <citation type="submission" date="2020-05" db="EMBL/GenBank/DDBJ databases">
        <title>Mycena genomes resolve the evolution of fungal bioluminescence.</title>
        <authorList>
            <person name="Tsai I.J."/>
        </authorList>
    </citation>
    <scope>NUCLEOTIDE SEQUENCE</scope>
    <source>
        <strain evidence="2">CCC161011</strain>
    </source>
</reference>
<evidence type="ECO:0000313" key="3">
    <source>
        <dbReference type="Proteomes" id="UP000620124"/>
    </source>
</evidence>
<dbReference type="EMBL" id="JACAZI010000037">
    <property type="protein sequence ID" value="KAF7328235.1"/>
    <property type="molecule type" value="Genomic_DNA"/>
</dbReference>
<dbReference type="Proteomes" id="UP000620124">
    <property type="component" value="Unassembled WGS sequence"/>
</dbReference>
<comment type="caution">
    <text evidence="2">The sequence shown here is derived from an EMBL/GenBank/DDBJ whole genome shotgun (WGS) entry which is preliminary data.</text>
</comment>
<gene>
    <name evidence="2" type="ORF">MVEN_02563400</name>
</gene>
<evidence type="ECO:0000313" key="2">
    <source>
        <dbReference type="EMBL" id="KAF7328235.1"/>
    </source>
</evidence>
<dbReference type="AlphaFoldDB" id="A0A8H6TZA9"/>
<evidence type="ECO:0000256" key="1">
    <source>
        <dbReference type="SAM" id="MobiDB-lite"/>
    </source>
</evidence>
<proteinExistence type="predicted"/>
<feature type="region of interest" description="Disordered" evidence="1">
    <location>
        <begin position="80"/>
        <end position="99"/>
    </location>
</feature>
<keyword evidence="3" id="KW-1185">Reference proteome</keyword>